<comment type="caution">
    <text evidence="2">The sequence shown here is derived from an EMBL/GenBank/DDBJ whole genome shotgun (WGS) entry which is preliminary data.</text>
</comment>
<accession>A0A7V6A3S5</accession>
<proteinExistence type="predicted"/>
<dbReference type="EMBL" id="DTGR01000133">
    <property type="protein sequence ID" value="HHS29667.1"/>
    <property type="molecule type" value="Genomic_DNA"/>
</dbReference>
<evidence type="ECO:0000256" key="1">
    <source>
        <dbReference type="SAM" id="MobiDB-lite"/>
    </source>
</evidence>
<dbReference type="Gene3D" id="1.20.120.1490">
    <property type="match status" value="1"/>
</dbReference>
<sequence>MNRNWLLYLLIFSLALNAGAIGTFAYLHWQGPPGAPPPPEAAPMPFRHLLQELNLDPQQRQTLKAMAPEHWRKVRGLEQNLLLQRQELFALIKQENLPEWPAVEAKIKEINNLQLQLEEEKVHHLMDIQKNLRPDQRQVLITQLEKRLPQCCGPSPERGRGRGMMMRRWRGNDPHPGPSAPMGSPGVK</sequence>
<evidence type="ECO:0000313" key="2">
    <source>
        <dbReference type="EMBL" id="HHS29667.1"/>
    </source>
</evidence>
<protein>
    <submittedName>
        <fullName evidence="2">Periplasmic heavy metal sensor</fullName>
    </submittedName>
</protein>
<dbReference type="AlphaFoldDB" id="A0A7V6A3S5"/>
<feature type="region of interest" description="Disordered" evidence="1">
    <location>
        <begin position="150"/>
        <end position="188"/>
    </location>
</feature>
<dbReference type="InterPro" id="IPR025961">
    <property type="entry name" value="Metal_resist"/>
</dbReference>
<organism evidence="2">
    <name type="scientific">Desulfobacca acetoxidans</name>
    <dbReference type="NCBI Taxonomy" id="60893"/>
    <lineage>
        <taxon>Bacteria</taxon>
        <taxon>Pseudomonadati</taxon>
        <taxon>Thermodesulfobacteriota</taxon>
        <taxon>Desulfobaccia</taxon>
        <taxon>Desulfobaccales</taxon>
        <taxon>Desulfobaccaceae</taxon>
        <taxon>Desulfobacca</taxon>
    </lineage>
</organism>
<name>A0A7V6A3S5_9BACT</name>
<gene>
    <name evidence="2" type="ORF">ENV52_08205</name>
</gene>
<dbReference type="Pfam" id="PF13801">
    <property type="entry name" value="Metal_resist"/>
    <property type="match status" value="1"/>
</dbReference>
<reference evidence="2" key="1">
    <citation type="journal article" date="2020" name="mSystems">
        <title>Genome- and Community-Level Interaction Insights into Carbon Utilization and Element Cycling Functions of Hydrothermarchaeota in Hydrothermal Sediment.</title>
        <authorList>
            <person name="Zhou Z."/>
            <person name="Liu Y."/>
            <person name="Xu W."/>
            <person name="Pan J."/>
            <person name="Luo Z.H."/>
            <person name="Li M."/>
        </authorList>
    </citation>
    <scope>NUCLEOTIDE SEQUENCE [LARGE SCALE GENOMIC DNA]</scope>
    <source>
        <strain evidence="2">SpSt-767</strain>
    </source>
</reference>